<dbReference type="SUPFAM" id="SSF55120">
    <property type="entry name" value="Pseudouridine synthase"/>
    <property type="match status" value="1"/>
</dbReference>
<dbReference type="EC" id="5.4.99.12" evidence="4"/>
<dbReference type="PANTHER" id="PTHR11142:SF0">
    <property type="entry name" value="TRNA PSEUDOURIDINE SYNTHASE-LIKE 1"/>
    <property type="match status" value="1"/>
</dbReference>
<evidence type="ECO:0000256" key="1">
    <source>
        <dbReference type="ARBA" id="ARBA00009375"/>
    </source>
</evidence>
<reference evidence="9 10" key="1">
    <citation type="submission" date="2016-02" db="EMBL/GenBank/DDBJ databases">
        <title>Draft genome sequence of Thermodesulfatator sp. S606.</title>
        <authorList>
            <person name="Lai Q."/>
            <person name="Cao J."/>
            <person name="Dupont S."/>
            <person name="Shao Z."/>
            <person name="Jebbar M."/>
            <person name="Alain K."/>
        </authorList>
    </citation>
    <scope>NUCLEOTIDE SEQUENCE [LARGE SCALE GENOMIC DNA]</scope>
    <source>
        <strain evidence="9 10">S606</strain>
    </source>
</reference>
<dbReference type="FunFam" id="3.30.70.580:FF:000001">
    <property type="entry name" value="tRNA pseudouridine synthase A"/>
    <property type="match status" value="1"/>
</dbReference>
<dbReference type="Pfam" id="PF01416">
    <property type="entry name" value="PseudoU_synth_1"/>
    <property type="match status" value="2"/>
</dbReference>
<dbReference type="STRING" id="1795632.TH606_07185"/>
<accession>A0A177E6N9</accession>
<comment type="caution">
    <text evidence="9">The sequence shown here is derived from an EMBL/GenBank/DDBJ whole genome shotgun (WGS) entry which is preliminary data.</text>
</comment>
<sequence>MRNIKLTIAYDGTNYLGWQKQKVGPTIQGVLEDTLRRLLGHKVKLRAAGRTDAGVHALGQVANFLTTNKMPLEDMHRALNALLPKDIAIVRIEEVPIKFNAQYDARYKTYFYQIYNHPIRNPLVRLYSWWVPQKLNLEAMKACLPLFVGQKDFASFKKAGTETKTTIRTIFSAELKRVPGVAGMLRFEISGRGFLRYMVRNIVGALVEVGLGKLTYEELANILEAKDRALAPPPAPPQGLFLKEVIYETKRRVSRERKTSNQSQTA</sequence>
<dbReference type="AlphaFoldDB" id="A0A177E6N9"/>
<dbReference type="GO" id="GO:0003723">
    <property type="term" value="F:RNA binding"/>
    <property type="evidence" value="ECO:0007669"/>
    <property type="project" value="InterPro"/>
</dbReference>
<dbReference type="InterPro" id="IPR020103">
    <property type="entry name" value="PsdUridine_synth_cat_dom_sf"/>
</dbReference>
<dbReference type="HAMAP" id="MF_00171">
    <property type="entry name" value="TruA"/>
    <property type="match status" value="1"/>
</dbReference>
<evidence type="ECO:0000313" key="9">
    <source>
        <dbReference type="EMBL" id="OAG27376.1"/>
    </source>
</evidence>
<keyword evidence="10" id="KW-1185">Reference proteome</keyword>
<evidence type="ECO:0000256" key="6">
    <source>
        <dbReference type="PIRSR" id="PIRSR001430-2"/>
    </source>
</evidence>
<comment type="subunit">
    <text evidence="4">Homodimer.</text>
</comment>
<dbReference type="PIRSF" id="PIRSF001430">
    <property type="entry name" value="tRNA_psdUrid_synth"/>
    <property type="match status" value="1"/>
</dbReference>
<dbReference type="GO" id="GO:0160147">
    <property type="term" value="F:tRNA pseudouridine(38-40) synthase activity"/>
    <property type="evidence" value="ECO:0007669"/>
    <property type="project" value="UniProtKB-EC"/>
</dbReference>
<proteinExistence type="inferred from homology"/>
<dbReference type="InterPro" id="IPR020095">
    <property type="entry name" value="PsdUridine_synth_TruA_C"/>
</dbReference>
<gene>
    <name evidence="4" type="primary">truA</name>
    <name evidence="9" type="ORF">TH606_07185</name>
</gene>
<protein>
    <recommendedName>
        <fullName evidence="4">tRNA pseudouridine synthase A</fullName>
        <ecNumber evidence="4">5.4.99.12</ecNumber>
    </recommendedName>
    <alternativeName>
        <fullName evidence="4">tRNA pseudouridine(38-40) synthase</fullName>
    </alternativeName>
    <alternativeName>
        <fullName evidence="4">tRNA pseudouridylate synthase I</fullName>
    </alternativeName>
    <alternativeName>
        <fullName evidence="4">tRNA-uridine isomerase I</fullName>
    </alternativeName>
</protein>
<name>A0A177E6N9_9BACT</name>
<dbReference type="EMBL" id="LSFI01000031">
    <property type="protein sequence ID" value="OAG27376.1"/>
    <property type="molecule type" value="Genomic_DNA"/>
</dbReference>
<dbReference type="OrthoDB" id="9811823at2"/>
<dbReference type="PANTHER" id="PTHR11142">
    <property type="entry name" value="PSEUDOURIDYLATE SYNTHASE"/>
    <property type="match status" value="1"/>
</dbReference>
<evidence type="ECO:0000256" key="5">
    <source>
        <dbReference type="PIRSR" id="PIRSR001430-1"/>
    </source>
</evidence>
<dbReference type="CDD" id="cd02570">
    <property type="entry name" value="PseudoU_synth_EcTruA"/>
    <property type="match status" value="1"/>
</dbReference>
<comment type="similarity">
    <text evidence="1 4 7">Belongs to the tRNA pseudouridine synthase TruA family.</text>
</comment>
<feature type="domain" description="Pseudouridine synthase I TruA alpha/beta" evidence="8">
    <location>
        <begin position="146"/>
        <end position="248"/>
    </location>
</feature>
<evidence type="ECO:0000313" key="10">
    <source>
        <dbReference type="Proteomes" id="UP000076964"/>
    </source>
</evidence>
<dbReference type="InterPro" id="IPR020097">
    <property type="entry name" value="PsdUridine_synth_TruA_a/b_dom"/>
</dbReference>
<evidence type="ECO:0000256" key="2">
    <source>
        <dbReference type="ARBA" id="ARBA00022694"/>
    </source>
</evidence>
<evidence type="ECO:0000259" key="8">
    <source>
        <dbReference type="Pfam" id="PF01416"/>
    </source>
</evidence>
<evidence type="ECO:0000256" key="3">
    <source>
        <dbReference type="ARBA" id="ARBA00023235"/>
    </source>
</evidence>
<evidence type="ECO:0000256" key="7">
    <source>
        <dbReference type="RuleBase" id="RU003792"/>
    </source>
</evidence>
<dbReference type="Gene3D" id="3.30.70.660">
    <property type="entry name" value="Pseudouridine synthase I, catalytic domain, C-terminal subdomain"/>
    <property type="match status" value="1"/>
</dbReference>
<dbReference type="Proteomes" id="UP000076964">
    <property type="component" value="Unassembled WGS sequence"/>
</dbReference>
<dbReference type="InterPro" id="IPR001406">
    <property type="entry name" value="PsdUridine_synth_TruA"/>
</dbReference>
<keyword evidence="3 4" id="KW-0413">Isomerase</keyword>
<comment type="catalytic activity">
    <reaction evidence="4 7">
        <text>uridine(38/39/40) in tRNA = pseudouridine(38/39/40) in tRNA</text>
        <dbReference type="Rhea" id="RHEA:22376"/>
        <dbReference type="Rhea" id="RHEA-COMP:10085"/>
        <dbReference type="Rhea" id="RHEA-COMP:10087"/>
        <dbReference type="ChEBI" id="CHEBI:65314"/>
        <dbReference type="ChEBI" id="CHEBI:65315"/>
        <dbReference type="EC" id="5.4.99.12"/>
    </reaction>
</comment>
<dbReference type="Gene3D" id="3.30.70.580">
    <property type="entry name" value="Pseudouridine synthase I, catalytic domain, N-terminal subdomain"/>
    <property type="match status" value="1"/>
</dbReference>
<dbReference type="RefSeq" id="WP_068542406.1">
    <property type="nucleotide sequence ID" value="NZ_LSFI01000031.1"/>
</dbReference>
<dbReference type="NCBIfam" id="TIGR00071">
    <property type="entry name" value="hisT_truA"/>
    <property type="match status" value="1"/>
</dbReference>
<comment type="caution">
    <text evidence="4">Lacks conserved residue(s) required for the propagation of feature annotation.</text>
</comment>
<feature type="domain" description="Pseudouridine synthase I TruA alpha/beta" evidence="8">
    <location>
        <begin position="8"/>
        <end position="104"/>
    </location>
</feature>
<evidence type="ECO:0000256" key="4">
    <source>
        <dbReference type="HAMAP-Rule" id="MF_00171"/>
    </source>
</evidence>
<organism evidence="9 10">
    <name type="scientific">Thermodesulfatator autotrophicus</name>
    <dbReference type="NCBI Taxonomy" id="1795632"/>
    <lineage>
        <taxon>Bacteria</taxon>
        <taxon>Pseudomonadati</taxon>
        <taxon>Thermodesulfobacteriota</taxon>
        <taxon>Thermodesulfobacteria</taxon>
        <taxon>Thermodesulfobacteriales</taxon>
        <taxon>Thermodesulfatatoraceae</taxon>
        <taxon>Thermodesulfatator</taxon>
    </lineage>
</organism>
<dbReference type="InterPro" id="IPR020094">
    <property type="entry name" value="TruA/RsuA/RluB/E/F_N"/>
</dbReference>
<feature type="binding site" evidence="4 6">
    <location>
        <position position="110"/>
    </location>
    <ligand>
        <name>substrate</name>
    </ligand>
</feature>
<dbReference type="GO" id="GO:0031119">
    <property type="term" value="P:tRNA pseudouridine synthesis"/>
    <property type="evidence" value="ECO:0007669"/>
    <property type="project" value="UniProtKB-UniRule"/>
</dbReference>
<feature type="active site" description="Nucleophile" evidence="4 5">
    <location>
        <position position="52"/>
    </location>
</feature>
<comment type="function">
    <text evidence="4">Formation of pseudouridine at positions 38, 39 and 40 in the anticodon stem and loop of transfer RNAs.</text>
</comment>
<keyword evidence="2 4" id="KW-0819">tRNA processing</keyword>